<dbReference type="eggNOG" id="arCOG04912">
    <property type="taxonomic scope" value="Archaea"/>
</dbReference>
<dbReference type="EMBL" id="AM114193">
    <property type="protein sequence ID" value="CAJ36658.1"/>
    <property type="molecule type" value="Genomic_DNA"/>
</dbReference>
<evidence type="ECO:0000313" key="3">
    <source>
        <dbReference type="Proteomes" id="UP000000663"/>
    </source>
</evidence>
<keyword evidence="1" id="KW-0472">Membrane</keyword>
<organism evidence="2 3">
    <name type="scientific">Methanocella arvoryzae (strain DSM 22066 / NBRC 105507 / MRE50)</name>
    <dbReference type="NCBI Taxonomy" id="351160"/>
    <lineage>
        <taxon>Archaea</taxon>
        <taxon>Methanobacteriati</taxon>
        <taxon>Methanobacteriota</taxon>
        <taxon>Stenosarchaea group</taxon>
        <taxon>Methanomicrobia</taxon>
        <taxon>Methanocellales</taxon>
        <taxon>Methanocellaceae</taxon>
        <taxon>Methanocella</taxon>
    </lineage>
</organism>
<keyword evidence="1" id="KW-1133">Transmembrane helix</keyword>
<keyword evidence="3" id="KW-1185">Reference proteome</keyword>
<dbReference type="Proteomes" id="UP000000663">
    <property type="component" value="Chromosome"/>
</dbReference>
<evidence type="ECO:0000256" key="1">
    <source>
        <dbReference type="SAM" id="Phobius"/>
    </source>
</evidence>
<reference evidence="2 3" key="1">
    <citation type="journal article" date="2006" name="Science">
        <title>Genome of rice cluster I archaea -- the key methane producers in the rice rhizosphere.</title>
        <authorList>
            <person name="Erkel C."/>
            <person name="Kube M."/>
            <person name="Reinhardt R."/>
            <person name="Liesack W."/>
        </authorList>
    </citation>
    <scope>NUCLEOTIDE SEQUENCE [LARGE SCALE GENOMIC DNA]</scope>
    <source>
        <strain evidence="3">DSM 22066 / NBRC 105507 / MRE50</strain>
    </source>
</reference>
<evidence type="ECO:0000313" key="2">
    <source>
        <dbReference type="EMBL" id="CAJ36658.1"/>
    </source>
</evidence>
<feature type="transmembrane region" description="Helical" evidence="1">
    <location>
        <begin position="21"/>
        <end position="42"/>
    </location>
</feature>
<dbReference type="AlphaFoldDB" id="Q0W4N5"/>
<protein>
    <submittedName>
        <fullName evidence="2">Uncharacterized protein</fullName>
    </submittedName>
</protein>
<gene>
    <name evidence="2" type="ORF">RCIX1380</name>
</gene>
<proteinExistence type="predicted"/>
<sequence length="313" mass="34942">MIMASKGGKKAPQKGAGKKNWMKVAIPVFLILIMVLSIFAIFTSPPSDVSDNPVTEIRFNSIVDGLVIVPPGADYVRYADIQSDAGIGDWTMSNLSGSIPDPNTFGGQPQKDLLVNYPEEYFGPFAEQWVSITDFGPKYVIKNPNQTTYQGVPMRAINSLYTYSETRPTVSGRIQNVADMILYWSNPGNRSSYDNYYDLIVQLKGYPVNATDARLAVVGTTSLLNASDRYYAGITPAAEEGKYHYQAVLHFNRTLNETEKQQYKNQYELIGNTIAGFDAYQINYQGDYMILNAKGDLNTCVKDMTDSWRFIKA</sequence>
<dbReference type="KEGG" id="rci:RCIX1380"/>
<name>Q0W4N5_METAR</name>
<accession>Q0W4N5</accession>
<keyword evidence="1" id="KW-0812">Transmembrane</keyword>